<dbReference type="InterPro" id="IPR002347">
    <property type="entry name" value="SDR_fam"/>
</dbReference>
<proteinExistence type="inferred from homology"/>
<keyword evidence="5" id="KW-1185">Reference proteome</keyword>
<organism evidence="4 5">
    <name type="scientific">Mobiluncus porci</name>
    <dbReference type="NCBI Taxonomy" id="2652278"/>
    <lineage>
        <taxon>Bacteria</taxon>
        <taxon>Bacillati</taxon>
        <taxon>Actinomycetota</taxon>
        <taxon>Actinomycetes</taxon>
        <taxon>Actinomycetales</taxon>
        <taxon>Actinomycetaceae</taxon>
        <taxon>Mobiluncus</taxon>
    </lineage>
</organism>
<name>A0A7K0K3U8_9ACTO</name>
<reference evidence="4 5" key="1">
    <citation type="submission" date="2019-08" db="EMBL/GenBank/DDBJ databases">
        <title>In-depth cultivation of the pig gut microbiome towards novel bacterial diversity and tailored functional studies.</title>
        <authorList>
            <person name="Wylensek D."/>
            <person name="Hitch T.C.A."/>
            <person name="Clavel T."/>
        </authorList>
    </citation>
    <scope>NUCLEOTIDE SEQUENCE [LARGE SCALE GENOMIC DNA]</scope>
    <source>
        <strain evidence="4 5">RF-GAM-744-WT-7</strain>
    </source>
</reference>
<dbReference type="InterPro" id="IPR036291">
    <property type="entry name" value="NAD(P)-bd_dom_sf"/>
</dbReference>
<evidence type="ECO:0000256" key="2">
    <source>
        <dbReference type="ARBA" id="ARBA00023002"/>
    </source>
</evidence>
<comment type="similarity">
    <text evidence="1 3">Belongs to the short-chain dehydrogenases/reductases (SDR) family.</text>
</comment>
<keyword evidence="2" id="KW-0560">Oxidoreductase</keyword>
<dbReference type="FunFam" id="3.40.50.720:FF:000047">
    <property type="entry name" value="NADP-dependent L-serine/L-allo-threonine dehydrogenase"/>
    <property type="match status" value="1"/>
</dbReference>
<dbReference type="PANTHER" id="PTHR42901:SF1">
    <property type="entry name" value="ALCOHOL DEHYDROGENASE"/>
    <property type="match status" value="1"/>
</dbReference>
<dbReference type="GO" id="GO:0016616">
    <property type="term" value="F:oxidoreductase activity, acting on the CH-OH group of donors, NAD or NADP as acceptor"/>
    <property type="evidence" value="ECO:0007669"/>
    <property type="project" value="UniProtKB-ARBA"/>
</dbReference>
<dbReference type="PRINTS" id="PR00081">
    <property type="entry name" value="GDHRDH"/>
</dbReference>
<comment type="caution">
    <text evidence="4">The sequence shown here is derived from an EMBL/GenBank/DDBJ whole genome shotgun (WGS) entry which is preliminary data.</text>
</comment>
<sequence>MMKPGPVQPAKAPADTQSFGINYPQAANPRKPGRALVTGASTGIGWETVKQLTEAGWKVLATARREDRLAALAYETGCEAFAADLSEPTHVEALREWALADGGKVDAVVNNAGGALGMDSVLDADPERWQTMYDVNVLGALRVTKAFLPAMLANGGGDVLFVTSIAGHGTYPGGAGYTAAKHAEVMLPETLRLELVGKPVRIIEIAPGLVQTPEFSLNRLGDKSKAEAVYEGVDHPLIGADIARAIVWALSVPPHMNIDSMTIKPVEQASSTLKKRLEH</sequence>
<evidence type="ECO:0000313" key="5">
    <source>
        <dbReference type="Proteomes" id="UP000442535"/>
    </source>
</evidence>
<evidence type="ECO:0000313" key="4">
    <source>
        <dbReference type="EMBL" id="MST50157.1"/>
    </source>
</evidence>
<gene>
    <name evidence="4" type="ORF">FYJ63_07900</name>
</gene>
<dbReference type="Pfam" id="PF00106">
    <property type="entry name" value="adh_short"/>
    <property type="match status" value="1"/>
</dbReference>
<accession>A0A7K0K3U8</accession>
<evidence type="ECO:0000256" key="3">
    <source>
        <dbReference type="RuleBase" id="RU000363"/>
    </source>
</evidence>
<dbReference type="PANTHER" id="PTHR42901">
    <property type="entry name" value="ALCOHOL DEHYDROGENASE"/>
    <property type="match status" value="1"/>
</dbReference>
<dbReference type="PRINTS" id="PR00080">
    <property type="entry name" value="SDRFAMILY"/>
</dbReference>
<dbReference type="SUPFAM" id="SSF51735">
    <property type="entry name" value="NAD(P)-binding Rossmann-fold domains"/>
    <property type="match status" value="1"/>
</dbReference>
<dbReference type="AlphaFoldDB" id="A0A7K0K3U8"/>
<evidence type="ECO:0000256" key="1">
    <source>
        <dbReference type="ARBA" id="ARBA00006484"/>
    </source>
</evidence>
<protein>
    <submittedName>
        <fullName evidence="4">SDR family oxidoreductase</fullName>
    </submittedName>
</protein>
<dbReference type="EMBL" id="VUMY01000014">
    <property type="protein sequence ID" value="MST50157.1"/>
    <property type="molecule type" value="Genomic_DNA"/>
</dbReference>
<dbReference type="Proteomes" id="UP000442535">
    <property type="component" value="Unassembled WGS sequence"/>
</dbReference>
<dbReference type="Gene3D" id="3.40.50.720">
    <property type="entry name" value="NAD(P)-binding Rossmann-like Domain"/>
    <property type="match status" value="1"/>
</dbReference>